<comment type="caution">
    <text evidence="2">The sequence shown here is derived from an EMBL/GenBank/DDBJ whole genome shotgun (WGS) entry which is preliminary data.</text>
</comment>
<evidence type="ECO:0000313" key="2">
    <source>
        <dbReference type="EMBL" id="KKI65281.1"/>
    </source>
</evidence>
<dbReference type="AlphaFoldDB" id="A0A0M2P017"/>
<dbReference type="Proteomes" id="UP000034455">
    <property type="component" value="Unassembled WGS sequence"/>
</dbReference>
<dbReference type="NCBIfam" id="TIGR00268">
    <property type="entry name" value="ATP-dependent sacrificial sulfur transferase LarE"/>
    <property type="match status" value="1"/>
</dbReference>
<dbReference type="Gene3D" id="3.40.50.620">
    <property type="entry name" value="HUPs"/>
    <property type="match status" value="1"/>
</dbReference>
<dbReference type="CDD" id="cd01990">
    <property type="entry name" value="LarE-like"/>
    <property type="match status" value="1"/>
</dbReference>
<dbReference type="InterPro" id="IPR014729">
    <property type="entry name" value="Rossmann-like_a/b/a_fold"/>
</dbReference>
<dbReference type="PANTHER" id="PTHR43169">
    <property type="entry name" value="EXSB FAMILY PROTEIN"/>
    <property type="match status" value="1"/>
</dbReference>
<dbReference type="InterPro" id="IPR022310">
    <property type="entry name" value="NAD/GMP_synthase"/>
</dbReference>
<dbReference type="GO" id="GO:0016783">
    <property type="term" value="F:sulfurtransferase activity"/>
    <property type="evidence" value="ECO:0007669"/>
    <property type="project" value="InterPro"/>
</dbReference>
<proteinExistence type="predicted"/>
<dbReference type="GO" id="GO:0006163">
    <property type="term" value="P:purine nucleotide metabolic process"/>
    <property type="evidence" value="ECO:0007669"/>
    <property type="project" value="UniProtKB-ARBA"/>
</dbReference>
<evidence type="ECO:0000259" key="1">
    <source>
        <dbReference type="Pfam" id="PF02540"/>
    </source>
</evidence>
<dbReference type="PANTHER" id="PTHR43169:SF2">
    <property type="entry name" value="NAD_GMP SYNTHASE DOMAIN-CONTAINING PROTEIN"/>
    <property type="match status" value="1"/>
</dbReference>
<feature type="domain" description="NAD/GMP synthase" evidence="1">
    <location>
        <begin position="17"/>
        <end position="85"/>
    </location>
</feature>
<dbReference type="EMBL" id="LAKJ01000002">
    <property type="protein sequence ID" value="KKI65281.1"/>
    <property type="molecule type" value="Genomic_DNA"/>
</dbReference>
<dbReference type="InterPro" id="IPR052188">
    <property type="entry name" value="Ni-pincer_cofactor_biosynth"/>
</dbReference>
<dbReference type="Pfam" id="PF02540">
    <property type="entry name" value="NAD_synthase"/>
    <property type="match status" value="1"/>
</dbReference>
<evidence type="ECO:0000313" key="3">
    <source>
        <dbReference type="Proteomes" id="UP000034455"/>
    </source>
</evidence>
<reference evidence="2 3" key="1">
    <citation type="submission" date="2015-03" db="EMBL/GenBank/DDBJ databases">
        <title>Genome Assembly of Staphylococcus cohnii subsp. cohnii strain G22B2.</title>
        <authorList>
            <person name="Nair G."/>
            <person name="Kaur G."/>
            <person name="Khatri I."/>
            <person name="Singh N.K."/>
            <person name="Sathyabama S."/>
            <person name="Maurya S.K."/>
            <person name="Subramanian S."/>
            <person name="Agrewala J.N."/>
            <person name="Mayilraj S."/>
        </authorList>
    </citation>
    <scope>NUCLEOTIDE SEQUENCE [LARGE SCALE GENOMIC DNA]</scope>
    <source>
        <strain evidence="2 3">G22B2</strain>
    </source>
</reference>
<accession>A0A0M2P017</accession>
<dbReference type="PATRIC" id="fig|74704.6.peg.1272"/>
<name>A0A0M2P017_STACC</name>
<organism evidence="2 3">
    <name type="scientific">Staphylococcus cohnii subsp. cohnii</name>
    <dbReference type="NCBI Taxonomy" id="74704"/>
    <lineage>
        <taxon>Bacteria</taxon>
        <taxon>Bacillati</taxon>
        <taxon>Bacillota</taxon>
        <taxon>Bacilli</taxon>
        <taxon>Bacillales</taxon>
        <taxon>Staphylococcaceae</taxon>
        <taxon>Staphylococcus</taxon>
        <taxon>Staphylococcus cohnii species complex</taxon>
    </lineage>
</organism>
<dbReference type="InterPro" id="IPR005232">
    <property type="entry name" value="LarE"/>
</dbReference>
<dbReference type="SUPFAM" id="SSF52402">
    <property type="entry name" value="Adenine nucleotide alpha hydrolases-like"/>
    <property type="match status" value="1"/>
</dbReference>
<sequence>MMTKLQDKEVKLEMILKEMETVVIAFSGGVDSSLVLKKAIDVLGINNVKAVIVKSELFRNEEFNQAIQLGNTLNADIVETEIEELKEPHIIKNTPDSWYYSKCLLYAKLEDLRKTFGFNYVLDGMIMDDISDFRPGLKARSEYGVRSILQEVELYKEEVRELSKSNGLPVWNKPALCSLASRIPYGEPLSFNKVNKVNEAEKFILSLDINNVRVRYHDNIAHIEVDETDIVPIIQHRNQISLRLKELGFDYVTIDLEGYRTGSMNEVIQS</sequence>
<protein>
    <submittedName>
        <fullName evidence="2">ATP-utilizing enzyme of the PP-loop superfamily</fullName>
    </submittedName>
</protein>
<gene>
    <name evidence="2" type="ORF">UF66_1238</name>
</gene>
<dbReference type="PIRSF" id="PIRSF006661">
    <property type="entry name" value="PP-lp_UCP006661"/>
    <property type="match status" value="1"/>
</dbReference>